<comment type="caution">
    <text evidence="31">The sequence shown here is derived from an EMBL/GenBank/DDBJ whole genome shotgun (WGS) entry which is preliminary data.</text>
</comment>
<protein>
    <recommendedName>
        <fullName evidence="23">Serine/threonine-protein kinase SSN3</fullName>
        <ecNumber evidence="7">2.7.11.22</ecNumber>
        <ecNumber evidence="6">2.7.11.23</ecNumber>
    </recommendedName>
    <alternativeName>
        <fullName evidence="25">Cyclin-dependent kinase 8</fullName>
    </alternativeName>
    <alternativeName>
        <fullName evidence="24">Serine/threonine-protein kinase ssn3</fullName>
    </alternativeName>
</protein>
<comment type="subcellular location">
    <subcellularLocation>
        <location evidence="3">Cytoplasm</location>
        <location evidence="3">Cytoskeleton</location>
    </subcellularLocation>
    <subcellularLocation>
        <location evidence="2">Nucleus</location>
    </subcellularLocation>
</comment>
<dbReference type="STRING" id="155417.A0A4V1XCF7"/>
<evidence type="ECO:0000256" key="10">
    <source>
        <dbReference type="ARBA" id="ARBA00022527"/>
    </source>
</evidence>
<keyword evidence="8" id="KW-0963">Cytoplasm</keyword>
<keyword evidence="22" id="KW-0539">Nucleus</keyword>
<dbReference type="SUPFAM" id="SSF56112">
    <property type="entry name" value="Protein kinase-like (PK-like)"/>
    <property type="match status" value="1"/>
</dbReference>
<accession>A0A4V1XCF7</accession>
<evidence type="ECO:0000256" key="15">
    <source>
        <dbReference type="ARBA" id="ARBA00022840"/>
    </source>
</evidence>
<dbReference type="InterPro" id="IPR000719">
    <property type="entry name" value="Prot_kinase_dom"/>
</dbReference>
<dbReference type="SUPFAM" id="SSF53067">
    <property type="entry name" value="Actin-like ATPase domain"/>
    <property type="match status" value="2"/>
</dbReference>
<evidence type="ECO:0000256" key="17">
    <source>
        <dbReference type="ARBA" id="ARBA00023015"/>
    </source>
</evidence>
<evidence type="ECO:0000256" key="21">
    <source>
        <dbReference type="ARBA" id="ARBA00023212"/>
    </source>
</evidence>
<sequence length="954" mass="105916">MANPEAPIVLDGGTGFLKVGYAAQNFPEHQFPSIVGRPILRSEERGTDTDGIVIKDIMCGDEAAAARTMLQISYPMENGIVKKWDDMQHLWDYTFFDKMQIDPRGRKILLTEPPMNPLKNREQMCEVMFERYNFGGVYVAIQAVLALYAQGLSSGVVVDSGDGVTHIVPVYESVVLNHLTRRLDVAGRDVTRNLIALLLRRGYALNRTADFETVRQIKEKLCYVSYDLELDKRLSEDTTVLVESYTLPDGRLIRVGSERFEAPECLFQPHLVDCEQPGIAEFLFQTIQAADVDVRSSLYKAIVLSGGSSMYPGLPSRLEKELKQLWLTRVLQGDPSRLDKFKVRIEDPPRRRHMVFLGGAVLANIMAQNESMWITQQEWAEQGPRLGYAPYLGLFGWPIRDALPGSVIWGSDERTDRISLHGGTSQPQQNALLADRPGKRRVSWLTASIRRLRAGAVMSLTNNPPSGPNSGSGRGGALKRSVQSAFEDPNDKGGNMGYQSKVRVVDRYKVIGFISSGTYGRVYKALGRQGQAGEFAIKKFKPDKEGEQVQYSGISQSAVREMALCSELSHDNVIRHIETILEDRCIFMVFEYAEHDLLQIIHYHTQTQPRQAIPAPTVRSIMFQLLNGCQYLHSNWVLHRDLKPANIMVTSSGRVKIGDLGLARLFYKPLHSLFSGDKVVVTIWYRAPELLLGSRHYTPAIDMWAVGCIFAELLSLRPIFKGEEAKMDKKTVPFQRNQMQRIVDVMGLPTKERWPYLPSMPEYNNLGTLQPPPLHHHGGHHGHHGHHSGYGHGHGHGHHGSSRSSMAATTSHLEKWYYNTINSYSASSASASASAASAGAASLASLGAEGYKLLAGLLEYDPEKRLTAAQALQHPFFSASSSSTGSGMHNSNSNANSSAGGISNNCFEGLKMSYPQRRVSQDDNDIRTSSLPGTKRSGLPDDSLARPVKRVKEG</sequence>
<evidence type="ECO:0000256" key="26">
    <source>
        <dbReference type="ARBA" id="ARBA00047811"/>
    </source>
</evidence>
<evidence type="ECO:0000256" key="12">
    <source>
        <dbReference type="ARBA" id="ARBA00022723"/>
    </source>
</evidence>
<evidence type="ECO:0000256" key="13">
    <source>
        <dbReference type="ARBA" id="ARBA00022741"/>
    </source>
</evidence>
<dbReference type="InterPro" id="IPR008271">
    <property type="entry name" value="Ser/Thr_kinase_AS"/>
</dbReference>
<proteinExistence type="inferred from homology"/>
<dbReference type="InterPro" id="IPR020902">
    <property type="entry name" value="Actin/actin-like_CS"/>
</dbReference>
<dbReference type="InterPro" id="IPR043129">
    <property type="entry name" value="ATPase_NBD"/>
</dbReference>
<dbReference type="GO" id="GO:0003779">
    <property type="term" value="F:actin binding"/>
    <property type="evidence" value="ECO:0007669"/>
    <property type="project" value="UniProtKB-KW"/>
</dbReference>
<evidence type="ECO:0000256" key="4">
    <source>
        <dbReference type="ARBA" id="ARBA00006485"/>
    </source>
</evidence>
<keyword evidence="32" id="KW-1185">Reference proteome</keyword>
<evidence type="ECO:0000256" key="8">
    <source>
        <dbReference type="ARBA" id="ARBA00022490"/>
    </source>
</evidence>
<evidence type="ECO:0000256" key="6">
    <source>
        <dbReference type="ARBA" id="ARBA00012409"/>
    </source>
</evidence>
<feature type="region of interest" description="Disordered" evidence="29">
    <location>
        <begin position="458"/>
        <end position="493"/>
    </location>
</feature>
<keyword evidence="15" id="KW-0067">ATP-binding</keyword>
<dbReference type="PRINTS" id="PR00190">
    <property type="entry name" value="ACTIN"/>
</dbReference>
<dbReference type="Gene3D" id="1.10.510.10">
    <property type="entry name" value="Transferase(Phosphotransferase) domain 1"/>
    <property type="match status" value="1"/>
</dbReference>
<evidence type="ECO:0000256" key="25">
    <source>
        <dbReference type="ARBA" id="ARBA00041823"/>
    </source>
</evidence>
<evidence type="ECO:0000256" key="22">
    <source>
        <dbReference type="ARBA" id="ARBA00023242"/>
    </source>
</evidence>
<dbReference type="FunFam" id="3.30.420.40:FF:000050">
    <property type="entry name" value="Actin, alpha skeletal muscle"/>
    <property type="match status" value="1"/>
</dbReference>
<evidence type="ECO:0000256" key="7">
    <source>
        <dbReference type="ARBA" id="ARBA00012425"/>
    </source>
</evidence>
<feature type="domain" description="Protein kinase" evidence="30">
    <location>
        <begin position="508"/>
        <end position="877"/>
    </location>
</feature>
<evidence type="ECO:0000256" key="3">
    <source>
        <dbReference type="ARBA" id="ARBA00004245"/>
    </source>
</evidence>
<dbReference type="GO" id="GO:0005634">
    <property type="term" value="C:nucleus"/>
    <property type="evidence" value="ECO:0007669"/>
    <property type="project" value="UniProtKB-SubCell"/>
</dbReference>
<comment type="similarity">
    <text evidence="5">Belongs to the actin family. ARP2 subfamily.</text>
</comment>
<keyword evidence="12" id="KW-0479">Metal-binding</keyword>
<dbReference type="Pfam" id="PF00069">
    <property type="entry name" value="Pkinase"/>
    <property type="match status" value="1"/>
</dbReference>
<dbReference type="InterPro" id="IPR004000">
    <property type="entry name" value="Actin"/>
</dbReference>
<keyword evidence="17" id="KW-0805">Transcription regulation</keyword>
<dbReference type="EC" id="2.7.11.22" evidence="7"/>
<comment type="catalytic activity">
    <reaction evidence="27">
        <text>L-seryl-[protein] + ATP = O-phospho-L-seryl-[protein] + ADP + H(+)</text>
        <dbReference type="Rhea" id="RHEA:17989"/>
        <dbReference type="Rhea" id="RHEA-COMP:9863"/>
        <dbReference type="Rhea" id="RHEA-COMP:11604"/>
        <dbReference type="ChEBI" id="CHEBI:15378"/>
        <dbReference type="ChEBI" id="CHEBI:29999"/>
        <dbReference type="ChEBI" id="CHEBI:30616"/>
        <dbReference type="ChEBI" id="CHEBI:83421"/>
        <dbReference type="ChEBI" id="CHEBI:456216"/>
        <dbReference type="EC" id="2.7.11.22"/>
    </reaction>
</comment>
<keyword evidence="20" id="KW-0009">Actin-binding</keyword>
<evidence type="ECO:0000256" key="5">
    <source>
        <dbReference type="ARBA" id="ARBA00010121"/>
    </source>
</evidence>
<dbReference type="PROSITE" id="PS01132">
    <property type="entry name" value="ACTINS_ACT_LIKE"/>
    <property type="match status" value="1"/>
</dbReference>
<evidence type="ECO:0000256" key="14">
    <source>
        <dbReference type="ARBA" id="ARBA00022777"/>
    </source>
</evidence>
<dbReference type="PROSITE" id="PS50011">
    <property type="entry name" value="PROTEIN_KINASE_DOM"/>
    <property type="match status" value="1"/>
</dbReference>
<evidence type="ECO:0000256" key="20">
    <source>
        <dbReference type="ARBA" id="ARBA00023203"/>
    </source>
</evidence>
<feature type="region of interest" description="Disordered" evidence="29">
    <location>
        <begin position="770"/>
        <end position="804"/>
    </location>
</feature>
<dbReference type="SMART" id="SM00220">
    <property type="entry name" value="S_TKc"/>
    <property type="match status" value="1"/>
</dbReference>
<evidence type="ECO:0000256" key="9">
    <source>
        <dbReference type="ARBA" id="ARBA00022491"/>
    </source>
</evidence>
<evidence type="ECO:0000256" key="28">
    <source>
        <dbReference type="ARBA" id="ARBA00049280"/>
    </source>
</evidence>
<evidence type="ECO:0000313" key="32">
    <source>
        <dbReference type="Proteomes" id="UP000293360"/>
    </source>
</evidence>
<dbReference type="Proteomes" id="UP000293360">
    <property type="component" value="Unassembled WGS sequence"/>
</dbReference>
<dbReference type="EC" id="2.7.11.23" evidence="6"/>
<gene>
    <name evidence="31" type="ORF">DL764_001193</name>
</gene>
<keyword evidence="9" id="KW-0678">Repressor</keyword>
<dbReference type="FunFam" id="3.90.640.10:FF:000005">
    <property type="entry name" value="Actin-related protein 2"/>
    <property type="match status" value="1"/>
</dbReference>
<dbReference type="OrthoDB" id="5132116at2759"/>
<keyword evidence="16" id="KW-0460">Magnesium</keyword>
<dbReference type="Gene3D" id="3.30.200.20">
    <property type="entry name" value="Phosphorylase Kinase, domain 1"/>
    <property type="match status" value="1"/>
</dbReference>
<comment type="cofactor">
    <cofactor evidence="1">
        <name>Mg(2+)</name>
        <dbReference type="ChEBI" id="CHEBI:18420"/>
    </cofactor>
</comment>
<evidence type="ECO:0000259" key="30">
    <source>
        <dbReference type="PROSITE" id="PS50011"/>
    </source>
</evidence>
<keyword evidence="18" id="KW-0010">Activator</keyword>
<dbReference type="AlphaFoldDB" id="A0A4V1XCF7"/>
<dbReference type="InterPro" id="IPR011009">
    <property type="entry name" value="Kinase-like_dom_sf"/>
</dbReference>
<dbReference type="GO" id="GO:0046872">
    <property type="term" value="F:metal ion binding"/>
    <property type="evidence" value="ECO:0007669"/>
    <property type="project" value="UniProtKB-KW"/>
</dbReference>
<evidence type="ECO:0000256" key="18">
    <source>
        <dbReference type="ARBA" id="ARBA00023159"/>
    </source>
</evidence>
<dbReference type="PANTHER" id="PTHR11937">
    <property type="entry name" value="ACTIN"/>
    <property type="match status" value="1"/>
</dbReference>
<name>A0A4V1XCF7_9PEZI</name>
<evidence type="ECO:0000256" key="16">
    <source>
        <dbReference type="ARBA" id="ARBA00022842"/>
    </source>
</evidence>
<dbReference type="GO" id="GO:0008353">
    <property type="term" value="F:RNA polymerase II CTD heptapeptide repeat kinase activity"/>
    <property type="evidence" value="ECO:0007669"/>
    <property type="project" value="UniProtKB-EC"/>
</dbReference>
<feature type="region of interest" description="Disordered" evidence="29">
    <location>
        <begin position="914"/>
        <end position="954"/>
    </location>
</feature>
<comment type="catalytic activity">
    <reaction evidence="28">
        <text>[DNA-directed RNA polymerase] + ATP = phospho-[DNA-directed RNA polymerase] + ADP + H(+)</text>
        <dbReference type="Rhea" id="RHEA:10216"/>
        <dbReference type="Rhea" id="RHEA-COMP:11321"/>
        <dbReference type="Rhea" id="RHEA-COMP:11322"/>
        <dbReference type="ChEBI" id="CHEBI:15378"/>
        <dbReference type="ChEBI" id="CHEBI:30616"/>
        <dbReference type="ChEBI" id="CHEBI:43176"/>
        <dbReference type="ChEBI" id="CHEBI:68546"/>
        <dbReference type="ChEBI" id="CHEBI:456216"/>
        <dbReference type="EC" id="2.7.11.23"/>
    </reaction>
</comment>
<evidence type="ECO:0000256" key="24">
    <source>
        <dbReference type="ARBA" id="ARBA00040708"/>
    </source>
</evidence>
<keyword evidence="10" id="KW-0723">Serine/threonine-protein kinase</keyword>
<evidence type="ECO:0000313" key="31">
    <source>
        <dbReference type="EMBL" id="RYP09589.1"/>
    </source>
</evidence>
<keyword evidence="19" id="KW-0804">Transcription</keyword>
<reference evidence="31 32" key="1">
    <citation type="submission" date="2018-06" db="EMBL/GenBank/DDBJ databases">
        <title>Complete Genomes of Monosporascus.</title>
        <authorList>
            <person name="Robinson A.J."/>
            <person name="Natvig D.O."/>
        </authorList>
    </citation>
    <scope>NUCLEOTIDE SEQUENCE [LARGE SCALE GENOMIC DNA]</scope>
    <source>
        <strain evidence="31 32">CBS 110550</strain>
    </source>
</reference>
<dbReference type="CDD" id="cd07842">
    <property type="entry name" value="STKc_CDK8_like"/>
    <property type="match status" value="1"/>
</dbReference>
<dbReference type="FunFam" id="3.30.200.20:FF:000426">
    <property type="entry name" value="Serine/threonine-protein kinase ssn3"/>
    <property type="match status" value="1"/>
</dbReference>
<dbReference type="GO" id="GO:0034314">
    <property type="term" value="P:Arp2/3 complex-mediated actin nucleation"/>
    <property type="evidence" value="ECO:0007669"/>
    <property type="project" value="UniProtKB-ARBA"/>
</dbReference>
<dbReference type="Gene3D" id="3.30.420.40">
    <property type="match status" value="2"/>
</dbReference>
<evidence type="ECO:0000256" key="1">
    <source>
        <dbReference type="ARBA" id="ARBA00001946"/>
    </source>
</evidence>
<dbReference type="CDD" id="cd10220">
    <property type="entry name" value="ASKHA_NBD_Arp2"/>
    <property type="match status" value="1"/>
</dbReference>
<dbReference type="EMBL" id="QJNU01000033">
    <property type="protein sequence ID" value="RYP09589.1"/>
    <property type="molecule type" value="Genomic_DNA"/>
</dbReference>
<comment type="catalytic activity">
    <reaction evidence="26">
        <text>L-threonyl-[protein] + ATP = O-phospho-L-threonyl-[protein] + ADP + H(+)</text>
        <dbReference type="Rhea" id="RHEA:46608"/>
        <dbReference type="Rhea" id="RHEA-COMP:11060"/>
        <dbReference type="Rhea" id="RHEA-COMP:11605"/>
        <dbReference type="ChEBI" id="CHEBI:15378"/>
        <dbReference type="ChEBI" id="CHEBI:30013"/>
        <dbReference type="ChEBI" id="CHEBI:30616"/>
        <dbReference type="ChEBI" id="CHEBI:61977"/>
        <dbReference type="ChEBI" id="CHEBI:456216"/>
        <dbReference type="EC" id="2.7.11.22"/>
    </reaction>
</comment>
<evidence type="ECO:0000256" key="29">
    <source>
        <dbReference type="SAM" id="MobiDB-lite"/>
    </source>
</evidence>
<dbReference type="PROSITE" id="PS00108">
    <property type="entry name" value="PROTEIN_KINASE_ST"/>
    <property type="match status" value="1"/>
</dbReference>
<keyword evidence="14" id="KW-0418">Kinase</keyword>
<feature type="compositionally biased region" description="Basic residues" evidence="29">
    <location>
        <begin position="774"/>
        <end position="801"/>
    </location>
</feature>
<evidence type="ECO:0000256" key="23">
    <source>
        <dbReference type="ARBA" id="ARBA00039418"/>
    </source>
</evidence>
<keyword evidence="13" id="KW-0547">Nucleotide-binding</keyword>
<dbReference type="GO" id="GO:0005524">
    <property type="term" value="F:ATP binding"/>
    <property type="evidence" value="ECO:0007669"/>
    <property type="project" value="UniProtKB-KW"/>
</dbReference>
<keyword evidence="11" id="KW-0808">Transferase</keyword>
<evidence type="ECO:0000256" key="19">
    <source>
        <dbReference type="ARBA" id="ARBA00023163"/>
    </source>
</evidence>
<organism evidence="31 32">
    <name type="scientific">Monosporascus ibericus</name>
    <dbReference type="NCBI Taxonomy" id="155417"/>
    <lineage>
        <taxon>Eukaryota</taxon>
        <taxon>Fungi</taxon>
        <taxon>Dikarya</taxon>
        <taxon>Ascomycota</taxon>
        <taxon>Pezizomycotina</taxon>
        <taxon>Sordariomycetes</taxon>
        <taxon>Xylariomycetidae</taxon>
        <taxon>Xylariales</taxon>
        <taxon>Xylariales incertae sedis</taxon>
        <taxon>Monosporascus</taxon>
    </lineage>
</organism>
<comment type="similarity">
    <text evidence="4">Belongs to the protein kinase superfamily. CMGC Ser/Thr protein kinase family. CDC2/CDKX subfamily.</text>
</comment>
<dbReference type="GO" id="GO:0005856">
    <property type="term" value="C:cytoskeleton"/>
    <property type="evidence" value="ECO:0007669"/>
    <property type="project" value="UniProtKB-SubCell"/>
</dbReference>
<dbReference type="Pfam" id="PF00022">
    <property type="entry name" value="Actin"/>
    <property type="match status" value="1"/>
</dbReference>
<dbReference type="Gene3D" id="3.90.640.10">
    <property type="entry name" value="Actin, Chain A, domain 4"/>
    <property type="match status" value="1"/>
</dbReference>
<evidence type="ECO:0000256" key="11">
    <source>
        <dbReference type="ARBA" id="ARBA00022679"/>
    </source>
</evidence>
<keyword evidence="21" id="KW-0206">Cytoskeleton</keyword>
<evidence type="ECO:0000256" key="2">
    <source>
        <dbReference type="ARBA" id="ARBA00004123"/>
    </source>
</evidence>
<dbReference type="GO" id="GO:0004693">
    <property type="term" value="F:cyclin-dependent protein serine/threonine kinase activity"/>
    <property type="evidence" value="ECO:0007669"/>
    <property type="project" value="UniProtKB-EC"/>
</dbReference>
<dbReference type="SMART" id="SM00268">
    <property type="entry name" value="ACTIN"/>
    <property type="match status" value="1"/>
</dbReference>
<evidence type="ECO:0000256" key="27">
    <source>
        <dbReference type="ARBA" id="ARBA00048367"/>
    </source>
</evidence>